<feature type="domain" description="NAD-dependent epimerase/dehydratase" evidence="14">
    <location>
        <begin position="8"/>
        <end position="241"/>
    </location>
</feature>
<sequence>MSGEGKVVCVTGASGYIASWLVKLLLERGYTVKASIRDLNDPRKTEFLEALDGAKERLHLFQANLLEEGSFDAVVDGCEGVFHAASPVQLSVSNPQAQLLDPAVKGTLNVLQSCAKVSSIKRVILTSSLAAVATNDELKDGVIVDESWFSDPLYCEKHKLWYQLSKILAENAAWNFSKEHGIDMIAINPGMVIGPFLQPSTTFSAEVILSLVNGIDPFPTVVIPWVDVRDVVYSHIVAFEIASASGRYCVAERTAGCCELIKILTELFPTLQLPDKCSNGSPLIQQKYDVSNGKVKGLGIEFMPLEVSLKDTIESFKEMKLVSL</sequence>
<dbReference type="GO" id="GO:0047890">
    <property type="term" value="F:flavanone 4-reductase activity"/>
    <property type="evidence" value="ECO:0007669"/>
    <property type="project" value="UniProtKB-EC"/>
</dbReference>
<keyword evidence="16" id="KW-1185">Reference proteome</keyword>
<dbReference type="Pfam" id="PF01370">
    <property type="entry name" value="Epimerase"/>
    <property type="match status" value="1"/>
</dbReference>
<dbReference type="InterPro" id="IPR036291">
    <property type="entry name" value="NAD(P)-bd_dom_sf"/>
</dbReference>
<dbReference type="GO" id="GO:0045552">
    <property type="term" value="F:dihydroflavanol 4-reductase activity"/>
    <property type="evidence" value="ECO:0007669"/>
    <property type="project" value="UniProtKB-EC"/>
</dbReference>
<dbReference type="GO" id="GO:0009813">
    <property type="term" value="P:flavonoid biosynthetic process"/>
    <property type="evidence" value="ECO:0007669"/>
    <property type="project" value="UniProtKB-KW"/>
</dbReference>
<comment type="function">
    <text evidence="6">Bifunctional enzyme involved in flavonoid metabolism.</text>
</comment>
<evidence type="ECO:0000256" key="5">
    <source>
        <dbReference type="ARBA" id="ARBA00023445"/>
    </source>
</evidence>
<keyword evidence="4" id="KW-0284">Flavonoid biosynthesis</keyword>
<dbReference type="CDD" id="cd08958">
    <property type="entry name" value="FR_SDR_e"/>
    <property type="match status" value="1"/>
</dbReference>
<dbReference type="SUPFAM" id="SSF51735">
    <property type="entry name" value="NAD(P)-binding Rossmann-fold domains"/>
    <property type="match status" value="1"/>
</dbReference>
<dbReference type="PANTHER" id="PTHR10366:SF852">
    <property type="entry name" value="CINNAMOYL-COA REDUCTASE CAD2"/>
    <property type="match status" value="1"/>
</dbReference>
<keyword evidence="2" id="KW-0521">NADP</keyword>
<gene>
    <name evidence="15" type="ORF">GSCOC_T00009434001</name>
</gene>
<evidence type="ECO:0000256" key="4">
    <source>
        <dbReference type="ARBA" id="ARBA00023241"/>
    </source>
</evidence>
<evidence type="ECO:0000256" key="10">
    <source>
        <dbReference type="ARBA" id="ARBA00042087"/>
    </source>
</evidence>
<name>A0A068VB61_COFCA</name>
<comment type="catalytic activity">
    <reaction evidence="12">
        <text>(2S)-flavan-4-ol + NADP(+) = (2S)-flavanone + NADPH + H(+)</text>
        <dbReference type="Rhea" id="RHEA:11228"/>
        <dbReference type="ChEBI" id="CHEBI:15378"/>
        <dbReference type="ChEBI" id="CHEBI:15605"/>
        <dbReference type="ChEBI" id="CHEBI:15606"/>
        <dbReference type="ChEBI" id="CHEBI:57783"/>
        <dbReference type="ChEBI" id="CHEBI:58349"/>
        <dbReference type="EC" id="1.1.1.234"/>
    </reaction>
</comment>
<evidence type="ECO:0000256" key="8">
    <source>
        <dbReference type="ARBA" id="ARBA00039057"/>
    </source>
</evidence>
<dbReference type="EC" id="1.1.1.219" evidence="8"/>
<evidence type="ECO:0000256" key="3">
    <source>
        <dbReference type="ARBA" id="ARBA00023002"/>
    </source>
</evidence>
<comment type="similarity">
    <text evidence="5">Belongs to the NAD(P)-dependent epimerase/dehydratase family. Dihydroflavonol-4-reductase subfamily.</text>
</comment>
<dbReference type="PANTHER" id="PTHR10366">
    <property type="entry name" value="NAD DEPENDENT EPIMERASE/DEHYDRATASE"/>
    <property type="match status" value="1"/>
</dbReference>
<dbReference type="InterPro" id="IPR001509">
    <property type="entry name" value="Epimerase_deHydtase"/>
</dbReference>
<reference evidence="16" key="1">
    <citation type="journal article" date="2014" name="Science">
        <title>The coffee genome provides insight into the convergent evolution of caffeine biosynthesis.</title>
        <authorList>
            <person name="Denoeud F."/>
            <person name="Carretero-Paulet L."/>
            <person name="Dereeper A."/>
            <person name="Droc G."/>
            <person name="Guyot R."/>
            <person name="Pietrella M."/>
            <person name="Zheng C."/>
            <person name="Alberti A."/>
            <person name="Anthony F."/>
            <person name="Aprea G."/>
            <person name="Aury J.M."/>
            <person name="Bento P."/>
            <person name="Bernard M."/>
            <person name="Bocs S."/>
            <person name="Campa C."/>
            <person name="Cenci A."/>
            <person name="Combes M.C."/>
            <person name="Crouzillat D."/>
            <person name="Da Silva C."/>
            <person name="Daddiego L."/>
            <person name="De Bellis F."/>
            <person name="Dussert S."/>
            <person name="Garsmeur O."/>
            <person name="Gayraud T."/>
            <person name="Guignon V."/>
            <person name="Jahn K."/>
            <person name="Jamilloux V."/>
            <person name="Joet T."/>
            <person name="Labadie K."/>
            <person name="Lan T."/>
            <person name="Leclercq J."/>
            <person name="Lepelley M."/>
            <person name="Leroy T."/>
            <person name="Li L.T."/>
            <person name="Librado P."/>
            <person name="Lopez L."/>
            <person name="Munoz A."/>
            <person name="Noel B."/>
            <person name="Pallavicini A."/>
            <person name="Perrotta G."/>
            <person name="Poncet V."/>
            <person name="Pot D."/>
            <person name="Priyono X."/>
            <person name="Rigoreau M."/>
            <person name="Rouard M."/>
            <person name="Rozas J."/>
            <person name="Tranchant-Dubreuil C."/>
            <person name="VanBuren R."/>
            <person name="Zhang Q."/>
            <person name="Andrade A.C."/>
            <person name="Argout X."/>
            <person name="Bertrand B."/>
            <person name="de Kochko A."/>
            <person name="Graziosi G."/>
            <person name="Henry R.J."/>
            <person name="Jayarama X."/>
            <person name="Ming R."/>
            <person name="Nagai C."/>
            <person name="Rounsley S."/>
            <person name="Sankoff D."/>
            <person name="Giuliano G."/>
            <person name="Albert V.A."/>
            <person name="Wincker P."/>
            <person name="Lashermes P."/>
        </authorList>
    </citation>
    <scope>NUCLEOTIDE SEQUENCE [LARGE SCALE GENOMIC DNA]</scope>
    <source>
        <strain evidence="16">cv. DH200-94</strain>
    </source>
</reference>
<evidence type="ECO:0000256" key="9">
    <source>
        <dbReference type="ARBA" id="ARBA00039963"/>
    </source>
</evidence>
<evidence type="ECO:0000256" key="11">
    <source>
        <dbReference type="ARBA" id="ARBA00042831"/>
    </source>
</evidence>
<dbReference type="Gene3D" id="3.40.50.720">
    <property type="entry name" value="NAD(P)-binding Rossmann-like Domain"/>
    <property type="match status" value="1"/>
</dbReference>
<dbReference type="PhylomeDB" id="A0A068VB61"/>
<evidence type="ECO:0000256" key="7">
    <source>
        <dbReference type="ARBA" id="ARBA00039055"/>
    </source>
</evidence>
<dbReference type="Proteomes" id="UP000295252">
    <property type="component" value="Chromosome IV"/>
</dbReference>
<dbReference type="InterPro" id="IPR050425">
    <property type="entry name" value="NAD(P)_dehydrat-like"/>
</dbReference>
<evidence type="ECO:0000256" key="2">
    <source>
        <dbReference type="ARBA" id="ARBA00022857"/>
    </source>
</evidence>
<organism evidence="15 16">
    <name type="scientific">Coffea canephora</name>
    <name type="common">Robusta coffee</name>
    <dbReference type="NCBI Taxonomy" id="49390"/>
    <lineage>
        <taxon>Eukaryota</taxon>
        <taxon>Viridiplantae</taxon>
        <taxon>Streptophyta</taxon>
        <taxon>Embryophyta</taxon>
        <taxon>Tracheophyta</taxon>
        <taxon>Spermatophyta</taxon>
        <taxon>Magnoliopsida</taxon>
        <taxon>eudicotyledons</taxon>
        <taxon>Gunneridae</taxon>
        <taxon>Pentapetalae</taxon>
        <taxon>asterids</taxon>
        <taxon>lamiids</taxon>
        <taxon>Gentianales</taxon>
        <taxon>Rubiaceae</taxon>
        <taxon>Ixoroideae</taxon>
        <taxon>Gardenieae complex</taxon>
        <taxon>Bertiereae - Coffeeae clade</taxon>
        <taxon>Coffeeae</taxon>
        <taxon>Coffea</taxon>
    </lineage>
</organism>
<dbReference type="EMBL" id="HG739265">
    <property type="protein sequence ID" value="CDP17817.1"/>
    <property type="molecule type" value="Genomic_DNA"/>
</dbReference>
<evidence type="ECO:0000256" key="1">
    <source>
        <dbReference type="ARBA" id="ARBA00004935"/>
    </source>
</evidence>
<dbReference type="EC" id="1.1.1.234" evidence="7"/>
<accession>A0A068VB61</accession>
<dbReference type="Gramene" id="CDP17817">
    <property type="protein sequence ID" value="CDP17817"/>
    <property type="gene ID" value="GSCOC_T00009434001"/>
</dbReference>
<dbReference type="STRING" id="49390.A0A068VB61"/>
<evidence type="ECO:0000256" key="6">
    <source>
        <dbReference type="ARBA" id="ARBA00037100"/>
    </source>
</evidence>
<evidence type="ECO:0000259" key="14">
    <source>
        <dbReference type="Pfam" id="PF01370"/>
    </source>
</evidence>
<evidence type="ECO:0000256" key="12">
    <source>
        <dbReference type="ARBA" id="ARBA00048870"/>
    </source>
</evidence>
<evidence type="ECO:0000313" key="15">
    <source>
        <dbReference type="EMBL" id="CDP17817.1"/>
    </source>
</evidence>
<proteinExistence type="inferred from homology"/>
<dbReference type="InParanoid" id="A0A068VB61"/>
<protein>
    <recommendedName>
        <fullName evidence="9">Dihydroflavonol 4-reductase</fullName>
        <ecNumber evidence="8">1.1.1.219</ecNumber>
        <ecNumber evidence="7">1.1.1.234</ecNumber>
    </recommendedName>
    <alternativeName>
        <fullName evidence="11">Dihydrokaempferol 4-reductase</fullName>
    </alternativeName>
    <alternativeName>
        <fullName evidence="10">Flavanone 4-reductase</fullName>
    </alternativeName>
</protein>
<comment type="catalytic activity">
    <reaction evidence="13">
        <text>a (2R,3S,4S)-leucoanthocyanidin + NADP(+) = a (2R,3R)-dihydroflavonol + NADPH + H(+)</text>
        <dbReference type="Rhea" id="RHEA:54444"/>
        <dbReference type="ChEBI" id="CHEBI:15378"/>
        <dbReference type="ChEBI" id="CHEBI:57783"/>
        <dbReference type="ChEBI" id="CHEBI:58349"/>
        <dbReference type="ChEBI" id="CHEBI:138176"/>
        <dbReference type="ChEBI" id="CHEBI:138188"/>
        <dbReference type="EC" id="1.1.1.219"/>
    </reaction>
</comment>
<dbReference type="FunFam" id="3.40.50.720:FF:000085">
    <property type="entry name" value="Dihydroflavonol reductase"/>
    <property type="match status" value="1"/>
</dbReference>
<evidence type="ECO:0000256" key="13">
    <source>
        <dbReference type="ARBA" id="ARBA00049132"/>
    </source>
</evidence>
<evidence type="ECO:0000313" key="16">
    <source>
        <dbReference type="Proteomes" id="UP000295252"/>
    </source>
</evidence>
<dbReference type="OMA" id="YEIRETM"/>
<dbReference type="AlphaFoldDB" id="A0A068VB61"/>
<keyword evidence="3" id="KW-0560">Oxidoreductase</keyword>
<comment type="pathway">
    <text evidence="1">Pigment biosynthesis; anthocyanin biosynthesis.</text>
</comment>